<dbReference type="eggNOG" id="COG0168">
    <property type="taxonomic scope" value="Bacteria"/>
</dbReference>
<evidence type="ECO:0000256" key="1">
    <source>
        <dbReference type="ARBA" id="ARBA00004651"/>
    </source>
</evidence>
<dbReference type="PANTHER" id="PTHR32024:SF3">
    <property type="entry name" value="TRK SYSTEM POTASSIUM UPTAKE PROTEIN"/>
    <property type="match status" value="1"/>
</dbReference>
<dbReference type="EMBL" id="AQPH01000107">
    <property type="protein sequence ID" value="EPY00334.1"/>
    <property type="molecule type" value="Genomic_DNA"/>
</dbReference>
<evidence type="ECO:0000256" key="4">
    <source>
        <dbReference type="ARBA" id="ARBA00022692"/>
    </source>
</evidence>
<feature type="transmembrane region" description="Helical" evidence="8">
    <location>
        <begin position="40"/>
        <end position="59"/>
    </location>
</feature>
<protein>
    <submittedName>
        <fullName evidence="9">Trk-type K+ transport systems, membrane component</fullName>
    </submittedName>
</protein>
<dbReference type="GO" id="GO:0030001">
    <property type="term" value="P:metal ion transport"/>
    <property type="evidence" value="ECO:0007669"/>
    <property type="project" value="UniProtKB-ARBA"/>
</dbReference>
<keyword evidence="4 8" id="KW-0812">Transmembrane</keyword>
<dbReference type="Pfam" id="PF02386">
    <property type="entry name" value="TrkH"/>
    <property type="match status" value="1"/>
</dbReference>
<organism evidence="9 10">
    <name type="scientific">Magnetospirillum fulvum MGU-K5</name>
    <dbReference type="NCBI Taxonomy" id="1316936"/>
    <lineage>
        <taxon>Bacteria</taxon>
        <taxon>Pseudomonadati</taxon>
        <taxon>Pseudomonadota</taxon>
        <taxon>Alphaproteobacteria</taxon>
        <taxon>Rhodospirillales</taxon>
        <taxon>Rhodospirillaceae</taxon>
        <taxon>Magnetospirillum</taxon>
    </lineage>
</organism>
<evidence type="ECO:0000256" key="6">
    <source>
        <dbReference type="ARBA" id="ARBA00023065"/>
    </source>
</evidence>
<dbReference type="InterPro" id="IPR003445">
    <property type="entry name" value="Cat_transpt"/>
</dbReference>
<evidence type="ECO:0000313" key="10">
    <source>
        <dbReference type="Proteomes" id="UP000015350"/>
    </source>
</evidence>
<keyword evidence="6" id="KW-0406">Ion transport</keyword>
<dbReference type="STRING" id="1316936.K678_16630"/>
<gene>
    <name evidence="9" type="ORF">K678_16630</name>
</gene>
<dbReference type="GO" id="GO:0008324">
    <property type="term" value="F:monoatomic cation transmembrane transporter activity"/>
    <property type="evidence" value="ECO:0007669"/>
    <property type="project" value="InterPro"/>
</dbReference>
<proteinExistence type="predicted"/>
<keyword evidence="5 8" id="KW-1133">Transmembrane helix</keyword>
<evidence type="ECO:0000256" key="7">
    <source>
        <dbReference type="ARBA" id="ARBA00023136"/>
    </source>
</evidence>
<comment type="caution">
    <text evidence="9">The sequence shown here is derived from an EMBL/GenBank/DDBJ whole genome shotgun (WGS) entry which is preliminary data.</text>
</comment>
<dbReference type="PATRIC" id="fig|1316936.3.peg.3301"/>
<dbReference type="GO" id="GO:0005886">
    <property type="term" value="C:plasma membrane"/>
    <property type="evidence" value="ECO:0007669"/>
    <property type="project" value="UniProtKB-SubCell"/>
</dbReference>
<keyword evidence="3" id="KW-1003">Cell membrane</keyword>
<sequence>MIDLRPVLFVNGFLLLVLAVAMVFPAIADAAAGDRDWMVFVLSAAVTAFFGLALGLGTRPAGRITLSARQSFMLTVIGWVSNAGFAALPFAFSNLGMSPTDAVFEAVSGLTTTGATVLVGLDHTPRGILLWRALLNWLGGPVSS</sequence>
<comment type="subcellular location">
    <subcellularLocation>
        <location evidence="1">Cell membrane</location>
        <topology evidence="1">Multi-pass membrane protein</topology>
    </subcellularLocation>
</comment>
<accession>S9S6Q8</accession>
<evidence type="ECO:0000313" key="9">
    <source>
        <dbReference type="EMBL" id="EPY00334.1"/>
    </source>
</evidence>
<evidence type="ECO:0000256" key="5">
    <source>
        <dbReference type="ARBA" id="ARBA00022989"/>
    </source>
</evidence>
<keyword evidence="2" id="KW-0813">Transport</keyword>
<keyword evidence="7 8" id="KW-0472">Membrane</keyword>
<dbReference type="AlphaFoldDB" id="S9S6Q8"/>
<dbReference type="PANTHER" id="PTHR32024">
    <property type="entry name" value="TRK SYSTEM POTASSIUM UPTAKE PROTEIN TRKG-RELATED"/>
    <property type="match status" value="1"/>
</dbReference>
<evidence type="ECO:0000256" key="8">
    <source>
        <dbReference type="SAM" id="Phobius"/>
    </source>
</evidence>
<evidence type="ECO:0000256" key="2">
    <source>
        <dbReference type="ARBA" id="ARBA00022448"/>
    </source>
</evidence>
<feature type="transmembrane region" description="Helical" evidence="8">
    <location>
        <begin position="71"/>
        <end position="92"/>
    </location>
</feature>
<evidence type="ECO:0000256" key="3">
    <source>
        <dbReference type="ARBA" id="ARBA00022475"/>
    </source>
</evidence>
<name>S9S6Q8_MAGFU</name>
<reference evidence="9 10" key="1">
    <citation type="submission" date="2013-04" db="EMBL/GenBank/DDBJ databases">
        <authorList>
            <person name="Kuznetsov B."/>
            <person name="Ivanovsky R."/>
        </authorList>
    </citation>
    <scope>NUCLEOTIDE SEQUENCE [LARGE SCALE GENOMIC DNA]</scope>
    <source>
        <strain evidence="9 10">MGU-K5</strain>
    </source>
</reference>
<dbReference type="Proteomes" id="UP000015350">
    <property type="component" value="Unassembled WGS sequence"/>
</dbReference>